<evidence type="ECO:0000313" key="12">
    <source>
        <dbReference type="Proteomes" id="UP000001551"/>
    </source>
</evidence>
<dbReference type="HOGENOM" id="CLU_087829_3_0_9"/>
<dbReference type="PANTHER" id="PTHR33540">
    <property type="entry name" value="TRNA THREONYLCARBAMOYLADENOSINE BIOSYNTHESIS PROTEIN TSAE"/>
    <property type="match status" value="1"/>
</dbReference>
<evidence type="ECO:0000256" key="2">
    <source>
        <dbReference type="ARBA" id="ARBA00007599"/>
    </source>
</evidence>
<evidence type="ECO:0000256" key="1">
    <source>
        <dbReference type="ARBA" id="ARBA00004496"/>
    </source>
</evidence>
<evidence type="ECO:0000256" key="9">
    <source>
        <dbReference type="ARBA" id="ARBA00022842"/>
    </source>
</evidence>
<name>E6U975_ETHHY</name>
<dbReference type="Pfam" id="PF02367">
    <property type="entry name" value="TsaE"/>
    <property type="match status" value="1"/>
</dbReference>
<evidence type="ECO:0000256" key="3">
    <source>
        <dbReference type="ARBA" id="ARBA00019010"/>
    </source>
</evidence>
<evidence type="ECO:0000256" key="7">
    <source>
        <dbReference type="ARBA" id="ARBA00022741"/>
    </source>
</evidence>
<evidence type="ECO:0000256" key="6">
    <source>
        <dbReference type="ARBA" id="ARBA00022723"/>
    </source>
</evidence>
<dbReference type="InterPro" id="IPR027417">
    <property type="entry name" value="P-loop_NTPase"/>
</dbReference>
<dbReference type="GO" id="GO:0046872">
    <property type="term" value="F:metal ion binding"/>
    <property type="evidence" value="ECO:0007669"/>
    <property type="project" value="UniProtKB-KW"/>
</dbReference>
<dbReference type="EMBL" id="CP002400">
    <property type="protein sequence ID" value="ADU27234.1"/>
    <property type="molecule type" value="Genomic_DNA"/>
</dbReference>
<dbReference type="GO" id="GO:0005737">
    <property type="term" value="C:cytoplasm"/>
    <property type="evidence" value="ECO:0007669"/>
    <property type="project" value="UniProtKB-SubCell"/>
</dbReference>
<dbReference type="AlphaFoldDB" id="E6U975"/>
<proteinExistence type="inferred from homology"/>
<keyword evidence="7" id="KW-0547">Nucleotide-binding</keyword>
<keyword evidence="5" id="KW-0819">tRNA processing</keyword>
<dbReference type="KEGG" id="eha:Ethha_1707"/>
<dbReference type="Gene3D" id="3.40.50.300">
    <property type="entry name" value="P-loop containing nucleotide triphosphate hydrolases"/>
    <property type="match status" value="1"/>
</dbReference>
<keyword evidence="4" id="KW-0963">Cytoplasm</keyword>
<dbReference type="SUPFAM" id="SSF52540">
    <property type="entry name" value="P-loop containing nucleoside triphosphate hydrolases"/>
    <property type="match status" value="1"/>
</dbReference>
<dbReference type="STRING" id="663278.Ethha_1707"/>
<gene>
    <name evidence="11" type="ordered locus">Ethha_1707</name>
</gene>
<comment type="similarity">
    <text evidence="2">Belongs to the TsaE family.</text>
</comment>
<evidence type="ECO:0000313" key="11">
    <source>
        <dbReference type="EMBL" id="ADU27234.1"/>
    </source>
</evidence>
<dbReference type="InterPro" id="IPR003442">
    <property type="entry name" value="T6A_TsaE"/>
</dbReference>
<keyword evidence="12" id="KW-1185">Reference proteome</keyword>
<accession>E6U975</accession>
<keyword evidence="6" id="KW-0479">Metal-binding</keyword>
<evidence type="ECO:0000256" key="10">
    <source>
        <dbReference type="ARBA" id="ARBA00032441"/>
    </source>
</evidence>
<evidence type="ECO:0000256" key="4">
    <source>
        <dbReference type="ARBA" id="ARBA00022490"/>
    </source>
</evidence>
<protein>
    <recommendedName>
        <fullName evidence="3">tRNA threonylcarbamoyladenosine biosynthesis protein TsaE</fullName>
    </recommendedName>
    <alternativeName>
        <fullName evidence="10">t(6)A37 threonylcarbamoyladenosine biosynthesis protein TsaE</fullName>
    </alternativeName>
</protein>
<sequence>MAACISRSPADTEQAGEQLAQELHPGDVVALFGNLGAGKTQFIRGLARGLGVTDPVSSPTFAIVHAYRGRIPLYHFDMYRISGWADLESTGFFDYLESDGVCAVEWSENIEAALPENTVRVQIEPGADADTRRITILRGRKEGHKK</sequence>
<dbReference type="GO" id="GO:0002949">
    <property type="term" value="P:tRNA threonylcarbamoyladenosine modification"/>
    <property type="evidence" value="ECO:0007669"/>
    <property type="project" value="InterPro"/>
</dbReference>
<evidence type="ECO:0000256" key="5">
    <source>
        <dbReference type="ARBA" id="ARBA00022694"/>
    </source>
</evidence>
<comment type="subcellular location">
    <subcellularLocation>
        <location evidence="1">Cytoplasm</location>
    </subcellularLocation>
</comment>
<keyword evidence="8" id="KW-0067">ATP-binding</keyword>
<dbReference type="PANTHER" id="PTHR33540:SF2">
    <property type="entry name" value="TRNA THREONYLCARBAMOYLADENOSINE BIOSYNTHESIS PROTEIN TSAE"/>
    <property type="match status" value="1"/>
</dbReference>
<reference evidence="11 12" key="1">
    <citation type="submission" date="2010-12" db="EMBL/GenBank/DDBJ databases">
        <title>Complete sequence of Ethanoligenens harbinense YUAN-3.</title>
        <authorList>
            <person name="Lucas S."/>
            <person name="Copeland A."/>
            <person name="Lapidus A."/>
            <person name="Cheng J.-F."/>
            <person name="Bruce D."/>
            <person name="Goodwin L."/>
            <person name="Pitluck S."/>
            <person name="Chertkov O."/>
            <person name="Misra M."/>
            <person name="Detter J.C."/>
            <person name="Han C."/>
            <person name="Tapia R."/>
            <person name="Land M."/>
            <person name="Hauser L."/>
            <person name="Jeffries C."/>
            <person name="Kyrpides N."/>
            <person name="Ivanova N."/>
            <person name="Mikhailova N."/>
            <person name="Wang A."/>
            <person name="Mouttaki H."/>
            <person name="He Z."/>
            <person name="Zhou J."/>
            <person name="Hemme C.L."/>
            <person name="Woyke T."/>
        </authorList>
    </citation>
    <scope>NUCLEOTIDE SEQUENCE [LARGE SCALE GENOMIC DNA]</scope>
    <source>
        <strain evidence="12">DSM 18485 / JCM 12961 / CGMCC 1.5033 / YUAN-3</strain>
    </source>
</reference>
<dbReference type="NCBIfam" id="TIGR00150">
    <property type="entry name" value="T6A_YjeE"/>
    <property type="match status" value="1"/>
</dbReference>
<dbReference type="RefSeq" id="WP_013485586.1">
    <property type="nucleotide sequence ID" value="NC_014828.1"/>
</dbReference>
<organism evidence="11 12">
    <name type="scientific">Ethanoligenens harbinense (strain DSM 18485 / JCM 12961 / CGMCC 1.5033 / YUAN-3)</name>
    <dbReference type="NCBI Taxonomy" id="663278"/>
    <lineage>
        <taxon>Bacteria</taxon>
        <taxon>Bacillati</taxon>
        <taxon>Bacillota</taxon>
        <taxon>Clostridia</taxon>
        <taxon>Eubacteriales</taxon>
        <taxon>Oscillospiraceae</taxon>
        <taxon>Ethanoligenens</taxon>
    </lineage>
</organism>
<keyword evidence="9" id="KW-0460">Magnesium</keyword>
<dbReference type="GO" id="GO:0005524">
    <property type="term" value="F:ATP binding"/>
    <property type="evidence" value="ECO:0007669"/>
    <property type="project" value="UniProtKB-KW"/>
</dbReference>
<dbReference type="Proteomes" id="UP000001551">
    <property type="component" value="Chromosome"/>
</dbReference>
<evidence type="ECO:0000256" key="8">
    <source>
        <dbReference type="ARBA" id="ARBA00022840"/>
    </source>
</evidence>
<dbReference type="eggNOG" id="COG0802">
    <property type="taxonomic scope" value="Bacteria"/>
</dbReference>